<evidence type="ECO:0000256" key="1">
    <source>
        <dbReference type="ARBA" id="ARBA00004651"/>
    </source>
</evidence>
<keyword evidence="9" id="KW-1185">Reference proteome</keyword>
<feature type="transmembrane region" description="Helical" evidence="6">
    <location>
        <begin position="218"/>
        <end position="236"/>
    </location>
</feature>
<gene>
    <name evidence="8" type="ORF">HMPREF9473_01229</name>
</gene>
<dbReference type="GO" id="GO:0022857">
    <property type="term" value="F:transmembrane transporter activity"/>
    <property type="evidence" value="ECO:0007669"/>
    <property type="project" value="InterPro"/>
</dbReference>
<dbReference type="OrthoDB" id="9793415at2"/>
<dbReference type="PATRIC" id="fig|742737.3.peg.1236"/>
<dbReference type="Proteomes" id="UP000005384">
    <property type="component" value="Unassembled WGS sequence"/>
</dbReference>
<feature type="transmembrane region" description="Helical" evidence="6">
    <location>
        <begin position="284"/>
        <end position="305"/>
    </location>
</feature>
<reference evidence="8 9" key="1">
    <citation type="submission" date="2011-08" db="EMBL/GenBank/DDBJ databases">
        <title>The Genome Sequence of Clostridium hathewayi WAL-18680.</title>
        <authorList>
            <consortium name="The Broad Institute Genome Sequencing Platform"/>
            <person name="Earl A."/>
            <person name="Ward D."/>
            <person name="Feldgarden M."/>
            <person name="Gevers D."/>
            <person name="Finegold S.M."/>
            <person name="Summanen P.H."/>
            <person name="Molitoris D.R."/>
            <person name="Song M."/>
            <person name="Daigneault M."/>
            <person name="Allen-Vercoe E."/>
            <person name="Young S.K."/>
            <person name="Zeng Q."/>
            <person name="Gargeya S."/>
            <person name="Fitzgerald M."/>
            <person name="Haas B."/>
            <person name="Abouelleil A."/>
            <person name="Alvarado L."/>
            <person name="Arachchi H.M."/>
            <person name="Berlin A."/>
            <person name="Brown A."/>
            <person name="Chapman S.B."/>
            <person name="Chen Z."/>
            <person name="Dunbar C."/>
            <person name="Freedman E."/>
            <person name="Gearin G."/>
            <person name="Gellesch M."/>
            <person name="Goldberg J."/>
            <person name="Griggs A."/>
            <person name="Gujja S."/>
            <person name="Heiman D."/>
            <person name="Howarth C."/>
            <person name="Larson L."/>
            <person name="Lui A."/>
            <person name="MacDonald P.J.P."/>
            <person name="Montmayeur A."/>
            <person name="Murphy C."/>
            <person name="Neiman D."/>
            <person name="Pearson M."/>
            <person name="Priest M."/>
            <person name="Roberts A."/>
            <person name="Saif S."/>
            <person name="Shea T."/>
            <person name="Shenoy N."/>
            <person name="Sisk P."/>
            <person name="Stolte C."/>
            <person name="Sykes S."/>
            <person name="Wortman J."/>
            <person name="Nusbaum C."/>
            <person name="Birren B."/>
        </authorList>
    </citation>
    <scope>NUCLEOTIDE SEQUENCE [LARGE SCALE GENOMIC DNA]</scope>
    <source>
        <strain evidence="8 9">WAL-18680</strain>
    </source>
</reference>
<keyword evidence="3 6" id="KW-0812">Transmembrane</keyword>
<dbReference type="RefSeq" id="WP_006779214.1">
    <property type="nucleotide sequence ID" value="NZ_CP040506.1"/>
</dbReference>
<evidence type="ECO:0000259" key="7">
    <source>
        <dbReference type="PROSITE" id="PS50850"/>
    </source>
</evidence>
<accession>G5ICP4</accession>
<protein>
    <recommendedName>
        <fullName evidence="7">Major facilitator superfamily (MFS) profile domain-containing protein</fullName>
    </recommendedName>
</protein>
<feature type="transmembrane region" description="Helical" evidence="6">
    <location>
        <begin position="248"/>
        <end position="272"/>
    </location>
</feature>
<evidence type="ECO:0000256" key="2">
    <source>
        <dbReference type="ARBA" id="ARBA00022448"/>
    </source>
</evidence>
<dbReference type="Pfam" id="PF07690">
    <property type="entry name" value="MFS_1"/>
    <property type="match status" value="1"/>
</dbReference>
<dbReference type="AlphaFoldDB" id="G5ICP4"/>
<feature type="transmembrane region" description="Helical" evidence="6">
    <location>
        <begin position="130"/>
        <end position="148"/>
    </location>
</feature>
<dbReference type="InterPro" id="IPR011701">
    <property type="entry name" value="MFS"/>
</dbReference>
<keyword evidence="5 6" id="KW-0472">Membrane</keyword>
<dbReference type="InterPro" id="IPR020846">
    <property type="entry name" value="MFS_dom"/>
</dbReference>
<feature type="transmembrane region" description="Helical" evidence="6">
    <location>
        <begin position="311"/>
        <end position="333"/>
    </location>
</feature>
<keyword evidence="4 6" id="KW-1133">Transmembrane helix</keyword>
<evidence type="ECO:0000313" key="9">
    <source>
        <dbReference type="Proteomes" id="UP000005384"/>
    </source>
</evidence>
<comment type="subcellular location">
    <subcellularLocation>
        <location evidence="1">Cell membrane</location>
        <topology evidence="1">Multi-pass membrane protein</topology>
    </subcellularLocation>
</comment>
<dbReference type="HOGENOM" id="CLU_001265_59_7_9"/>
<comment type="caution">
    <text evidence="8">The sequence shown here is derived from an EMBL/GenBank/DDBJ whole genome shotgun (WGS) entry which is preliminary data.</text>
</comment>
<dbReference type="Gene3D" id="1.20.1250.20">
    <property type="entry name" value="MFS general substrate transporter like domains"/>
    <property type="match status" value="2"/>
</dbReference>
<feature type="transmembrane region" description="Helical" evidence="6">
    <location>
        <begin position="375"/>
        <end position="396"/>
    </location>
</feature>
<evidence type="ECO:0000313" key="8">
    <source>
        <dbReference type="EMBL" id="EHI60665.1"/>
    </source>
</evidence>
<dbReference type="InterPro" id="IPR036259">
    <property type="entry name" value="MFS_trans_sf"/>
</dbReference>
<evidence type="ECO:0000256" key="6">
    <source>
        <dbReference type="SAM" id="Phobius"/>
    </source>
</evidence>
<name>G5ICP4_9FIRM</name>
<evidence type="ECO:0000256" key="4">
    <source>
        <dbReference type="ARBA" id="ARBA00022989"/>
    </source>
</evidence>
<dbReference type="EMBL" id="ADLN01000012">
    <property type="protein sequence ID" value="EHI60665.1"/>
    <property type="molecule type" value="Genomic_DNA"/>
</dbReference>
<feature type="transmembrane region" description="Helical" evidence="6">
    <location>
        <begin position="97"/>
        <end position="118"/>
    </location>
</feature>
<dbReference type="InterPro" id="IPR050327">
    <property type="entry name" value="Proton-linked_MCT"/>
</dbReference>
<dbReference type="PROSITE" id="PS50850">
    <property type="entry name" value="MFS"/>
    <property type="match status" value="1"/>
</dbReference>
<proteinExistence type="predicted"/>
<feature type="transmembrane region" description="Helical" evidence="6">
    <location>
        <begin position="12"/>
        <end position="34"/>
    </location>
</feature>
<keyword evidence="2" id="KW-0813">Transport</keyword>
<feature type="transmembrane region" description="Helical" evidence="6">
    <location>
        <begin position="160"/>
        <end position="183"/>
    </location>
</feature>
<dbReference type="SUPFAM" id="SSF103473">
    <property type="entry name" value="MFS general substrate transporter"/>
    <property type="match status" value="1"/>
</dbReference>
<dbReference type="PANTHER" id="PTHR11360">
    <property type="entry name" value="MONOCARBOXYLATE TRANSPORTER"/>
    <property type="match status" value="1"/>
</dbReference>
<feature type="transmembrane region" description="Helical" evidence="6">
    <location>
        <begin position="345"/>
        <end position="363"/>
    </location>
</feature>
<evidence type="ECO:0000256" key="5">
    <source>
        <dbReference type="ARBA" id="ARBA00023136"/>
    </source>
</evidence>
<feature type="domain" description="Major facilitator superfamily (MFS) profile" evidence="7">
    <location>
        <begin position="1"/>
        <end position="399"/>
    </location>
</feature>
<feature type="transmembrane region" description="Helical" evidence="6">
    <location>
        <begin position="74"/>
        <end position="91"/>
    </location>
</feature>
<feature type="transmembrane region" description="Helical" evidence="6">
    <location>
        <begin position="46"/>
        <end position="67"/>
    </location>
</feature>
<dbReference type="GO" id="GO:0005886">
    <property type="term" value="C:plasma membrane"/>
    <property type="evidence" value="ECO:0007669"/>
    <property type="project" value="UniProtKB-SubCell"/>
</dbReference>
<sequence>MNVLKKRWGYLAMAVLVLLFMGIGYAFSLFVVPIEQDLGLTRADTSFVFTLCFICFALGSLVTGFMVQKIPPRYLLRAGACMIFAGFLLSARVTKLWQLYVTYSICCGYAIGIAYNIMISLLPLYFHDRIGIATGTLLMGYAMSTTVLGPPCQSLMSAYGWRFCFVALGICGAIVLALGSVMIHVPTKEQEPYLPKSEDAGSGGLELPPSGMLHTKTYFVFLTIYITIGGVGMSFINHGAMILQEDFALSASVSAVLVGFICLFNGIGRVLWGIIYDKIGGARSLRYLGGLLVAGMAVSLGALLFKNSAGSVIGMALILFIYGGSSSLAPIIVRALFGNRYFSMNFAVTNIGTMILSSVPALIGSLQTVYHNYLVPYLVLAALSLVALLMACLYQVTTRKELQLNLSA</sequence>
<evidence type="ECO:0000256" key="3">
    <source>
        <dbReference type="ARBA" id="ARBA00022692"/>
    </source>
</evidence>
<organism evidence="8 9">
    <name type="scientific">Hungatella hathewayi WAL-18680</name>
    <dbReference type="NCBI Taxonomy" id="742737"/>
    <lineage>
        <taxon>Bacteria</taxon>
        <taxon>Bacillati</taxon>
        <taxon>Bacillota</taxon>
        <taxon>Clostridia</taxon>
        <taxon>Lachnospirales</taxon>
        <taxon>Lachnospiraceae</taxon>
        <taxon>Hungatella</taxon>
    </lineage>
</organism>